<protein>
    <submittedName>
        <fullName evidence="1">DUF1440 domain-containing protein</fullName>
    </submittedName>
</protein>
<reference evidence="1" key="1">
    <citation type="journal article" date="2018" name="Genome Biol.">
        <title>SKESA: strategic k-mer extension for scrupulous assemblies.</title>
        <authorList>
            <person name="Souvorov A."/>
            <person name="Agarwala R."/>
            <person name="Lipman D.J."/>
        </authorList>
    </citation>
    <scope>NUCLEOTIDE SEQUENCE [LARGE SCALE GENOMIC DNA]</scope>
    <source>
        <strain evidence="1">1839</strain>
    </source>
</reference>
<organism evidence="1">
    <name type="scientific">Escherichia coli</name>
    <dbReference type="NCBI Taxonomy" id="562"/>
    <lineage>
        <taxon>Bacteria</taxon>
        <taxon>Pseudomonadati</taxon>
        <taxon>Pseudomonadota</taxon>
        <taxon>Gammaproteobacteria</taxon>
        <taxon>Enterobacterales</taxon>
        <taxon>Enterobacteriaceae</taxon>
        <taxon>Escherichia</taxon>
    </lineage>
</organism>
<dbReference type="InterPro" id="IPR009898">
    <property type="entry name" value="DUF1440"/>
</dbReference>
<reference evidence="1" key="2">
    <citation type="submission" date="2020-02" db="EMBL/GenBank/DDBJ databases">
        <authorList>
            <consortium name="NCBI Pathogen Detection Project"/>
        </authorList>
    </citation>
    <scope>NUCLEOTIDE SEQUENCE</scope>
    <source>
        <strain evidence="1">1839</strain>
    </source>
</reference>
<comment type="caution">
    <text evidence="1">The sequence shown here is derived from an EMBL/GenBank/DDBJ whole genome shotgun (WGS) entry which is preliminary data.</text>
</comment>
<dbReference type="AlphaFoldDB" id="A0A3Q0P5E2"/>
<dbReference type="Pfam" id="PF07274">
    <property type="entry name" value="DUF1440"/>
    <property type="match status" value="1"/>
</dbReference>
<proteinExistence type="predicted"/>
<sequence length="187" mass="21123">MCKWNSVNLKIILWATLVGGAISSLVKSGTEANMPPRMAGEISPPAMNIDAWLGFLGINSHSLDYIYQGVTIPGAVMLYHWLFSFIFAFVYIYLSVFIPRVRMWYGAVYGILITLVMHGILIPALGFRFPAYLPGHERGWLWNLNGYEFWSELIGHICWSVSIEISFIAILAIFSRPICGKWTANKN</sequence>
<dbReference type="EMBL" id="DAAYTU010000095">
    <property type="protein sequence ID" value="HAG5773269.1"/>
    <property type="molecule type" value="Genomic_DNA"/>
</dbReference>
<gene>
    <name evidence="1" type="ORF">GGB84_005100</name>
</gene>
<name>A0A3Q0P5E2_ECOLX</name>
<dbReference type="RefSeq" id="WP_024246368.1">
    <property type="nucleotide sequence ID" value="NZ_CP039404.1"/>
</dbReference>
<evidence type="ECO:0000313" key="1">
    <source>
        <dbReference type="EMBL" id="HAG5773269.1"/>
    </source>
</evidence>
<accession>A0A3Q0P5E2</accession>